<dbReference type="RefSeq" id="WP_270041409.1">
    <property type="nucleotide sequence ID" value="NZ_JAPDOD010000016.1"/>
</dbReference>
<protein>
    <submittedName>
        <fullName evidence="2">DUF1932 domain-containing protein</fullName>
    </submittedName>
</protein>
<dbReference type="Proteomes" id="UP001149140">
    <property type="component" value="Unassembled WGS sequence"/>
</dbReference>
<dbReference type="InterPro" id="IPR015814">
    <property type="entry name" value="Pgluconate_DH_NAD-bd_C"/>
</dbReference>
<dbReference type="Gene3D" id="1.10.1040.10">
    <property type="entry name" value="N-(1-d-carboxylethyl)-l-norvaline Dehydrogenase, domain 2"/>
    <property type="match status" value="1"/>
</dbReference>
<dbReference type="AlphaFoldDB" id="A0A9X3MVT1"/>
<organism evidence="2 3">
    <name type="scientific">Solirubrobacter ginsenosidimutans</name>
    <dbReference type="NCBI Taxonomy" id="490573"/>
    <lineage>
        <taxon>Bacteria</taxon>
        <taxon>Bacillati</taxon>
        <taxon>Actinomycetota</taxon>
        <taxon>Thermoleophilia</taxon>
        <taxon>Solirubrobacterales</taxon>
        <taxon>Solirubrobacteraceae</taxon>
        <taxon>Solirubrobacter</taxon>
    </lineage>
</organism>
<feature type="domain" description="Phosphogluconate dehydrogenase NAD-binding putative C-terminal" evidence="1">
    <location>
        <begin position="170"/>
        <end position="235"/>
    </location>
</feature>
<evidence type="ECO:0000259" key="1">
    <source>
        <dbReference type="Pfam" id="PF09130"/>
    </source>
</evidence>
<dbReference type="InterPro" id="IPR013328">
    <property type="entry name" value="6PGD_dom2"/>
</dbReference>
<keyword evidence="3" id="KW-1185">Reference proteome</keyword>
<dbReference type="Pfam" id="PF09130">
    <property type="entry name" value="DUF1932"/>
    <property type="match status" value="1"/>
</dbReference>
<comment type="caution">
    <text evidence="2">The sequence shown here is derived from an EMBL/GenBank/DDBJ whole genome shotgun (WGS) entry which is preliminary data.</text>
</comment>
<name>A0A9X3MVT1_9ACTN</name>
<dbReference type="Gene3D" id="3.40.50.720">
    <property type="entry name" value="NAD(P)-binding Rossmann-like Domain"/>
    <property type="match status" value="1"/>
</dbReference>
<evidence type="ECO:0000313" key="3">
    <source>
        <dbReference type="Proteomes" id="UP001149140"/>
    </source>
</evidence>
<dbReference type="InterPro" id="IPR036291">
    <property type="entry name" value="NAD(P)-bd_dom_sf"/>
</dbReference>
<evidence type="ECO:0000313" key="2">
    <source>
        <dbReference type="EMBL" id="MDA0162172.1"/>
    </source>
</evidence>
<reference evidence="2" key="1">
    <citation type="submission" date="2022-10" db="EMBL/GenBank/DDBJ databases">
        <title>The WGS of Solirubrobacter ginsenosidimutans DSM 21036.</title>
        <authorList>
            <person name="Jiang Z."/>
        </authorList>
    </citation>
    <scope>NUCLEOTIDE SEQUENCE</scope>
    <source>
        <strain evidence="2">DSM 21036</strain>
    </source>
</reference>
<dbReference type="SUPFAM" id="SSF48179">
    <property type="entry name" value="6-phosphogluconate dehydrogenase C-terminal domain-like"/>
    <property type="match status" value="1"/>
</dbReference>
<dbReference type="SUPFAM" id="SSF51735">
    <property type="entry name" value="NAD(P)-binding Rossmann-fold domains"/>
    <property type="match status" value="1"/>
</dbReference>
<accession>A0A9X3MVT1</accession>
<gene>
    <name evidence="2" type="ORF">OM076_18010</name>
</gene>
<dbReference type="InterPro" id="IPR008927">
    <property type="entry name" value="6-PGluconate_DH-like_C_sf"/>
</dbReference>
<sequence length="236" mass="24643">MTIAVLHPGEMGSAVAAALRHDVIWVADGRSETTAERARAANMTPGDPLEADVILSICPPHAARDVARSVGAFDGIYVDANAISPARGAEVRALVPNAAFVDGGIIGPPPTRAGTTRLYLSGERASEVADRFAGTIVDARIVADAGALKMAYAAWTKGSAALLLAAHEAAEAYGVADALDAEWADLGLLTRLEAARVAKSAKGWRWIAEMEEIADTFAAKDLPEGFHRAAAEVYRA</sequence>
<proteinExistence type="predicted"/>
<dbReference type="EMBL" id="JAPDOD010000016">
    <property type="protein sequence ID" value="MDA0162172.1"/>
    <property type="molecule type" value="Genomic_DNA"/>
</dbReference>